<dbReference type="EMBL" id="CP133621">
    <property type="protein sequence ID" value="WMV52961.1"/>
    <property type="molecule type" value="Genomic_DNA"/>
</dbReference>
<dbReference type="GO" id="GO:0008526">
    <property type="term" value="F:phosphatidylinositol transfer activity"/>
    <property type="evidence" value="ECO:0007669"/>
    <property type="project" value="TreeGrafter"/>
</dbReference>
<dbReference type="InterPro" id="IPR036273">
    <property type="entry name" value="CRAL/TRIO_N_dom_sf"/>
</dbReference>
<dbReference type="PROSITE" id="PS50191">
    <property type="entry name" value="CRAL_TRIO"/>
    <property type="match status" value="1"/>
</dbReference>
<dbReference type="PANTHER" id="PTHR45824:SF18">
    <property type="entry name" value="OS01G0264700 PROTEIN"/>
    <property type="match status" value="1"/>
</dbReference>
<evidence type="ECO:0000256" key="1">
    <source>
        <dbReference type="SAM" id="MobiDB-lite"/>
    </source>
</evidence>
<reference evidence="3" key="1">
    <citation type="submission" date="2023-08" db="EMBL/GenBank/DDBJ databases">
        <title>A de novo genome assembly of Solanum verrucosum Schlechtendal, a Mexican diploid species geographically isolated from the other diploid A-genome species in potato relatives.</title>
        <authorList>
            <person name="Hosaka K."/>
        </authorList>
    </citation>
    <scope>NUCLEOTIDE SEQUENCE</scope>
    <source>
        <tissue evidence="3">Young leaves</tissue>
    </source>
</reference>
<accession>A0AAF0UXQ4</accession>
<feature type="compositionally biased region" description="Polar residues" evidence="1">
    <location>
        <begin position="285"/>
        <end position="297"/>
    </location>
</feature>
<dbReference type="AlphaFoldDB" id="A0AAF0UXQ4"/>
<dbReference type="CDD" id="cd00170">
    <property type="entry name" value="SEC14"/>
    <property type="match status" value="1"/>
</dbReference>
<dbReference type="SMART" id="SM01100">
    <property type="entry name" value="CRAL_TRIO_N"/>
    <property type="match status" value="1"/>
</dbReference>
<feature type="region of interest" description="Disordered" evidence="1">
    <location>
        <begin position="283"/>
        <end position="302"/>
    </location>
</feature>
<dbReference type="Proteomes" id="UP001234989">
    <property type="component" value="Chromosome 10"/>
</dbReference>
<dbReference type="SUPFAM" id="SSF52087">
    <property type="entry name" value="CRAL/TRIO domain"/>
    <property type="match status" value="1"/>
</dbReference>
<organism evidence="3 4">
    <name type="scientific">Solanum verrucosum</name>
    <dbReference type="NCBI Taxonomy" id="315347"/>
    <lineage>
        <taxon>Eukaryota</taxon>
        <taxon>Viridiplantae</taxon>
        <taxon>Streptophyta</taxon>
        <taxon>Embryophyta</taxon>
        <taxon>Tracheophyta</taxon>
        <taxon>Spermatophyta</taxon>
        <taxon>Magnoliopsida</taxon>
        <taxon>eudicotyledons</taxon>
        <taxon>Gunneridae</taxon>
        <taxon>Pentapetalae</taxon>
        <taxon>asterids</taxon>
        <taxon>lamiids</taxon>
        <taxon>Solanales</taxon>
        <taxon>Solanaceae</taxon>
        <taxon>Solanoideae</taxon>
        <taxon>Solaneae</taxon>
        <taxon>Solanum</taxon>
    </lineage>
</organism>
<dbReference type="Gene3D" id="3.40.525.10">
    <property type="entry name" value="CRAL-TRIO lipid binding domain"/>
    <property type="match status" value="1"/>
</dbReference>
<keyword evidence="4" id="KW-1185">Reference proteome</keyword>
<dbReference type="FunFam" id="3.40.525.10:FF:000008">
    <property type="entry name" value="Phosphatidylinositol transfer protein 3"/>
    <property type="match status" value="1"/>
</dbReference>
<dbReference type="SUPFAM" id="SSF46938">
    <property type="entry name" value="CRAL/TRIO N-terminal domain"/>
    <property type="match status" value="1"/>
</dbReference>
<feature type="compositionally biased region" description="Basic and acidic residues" evidence="1">
    <location>
        <begin position="339"/>
        <end position="357"/>
    </location>
</feature>
<evidence type="ECO:0000259" key="2">
    <source>
        <dbReference type="PROSITE" id="PS50191"/>
    </source>
</evidence>
<proteinExistence type="predicted"/>
<dbReference type="InterPro" id="IPR036865">
    <property type="entry name" value="CRAL-TRIO_dom_sf"/>
</dbReference>
<dbReference type="InterPro" id="IPR011074">
    <property type="entry name" value="CRAL/TRIO_N_dom"/>
</dbReference>
<protein>
    <recommendedName>
        <fullName evidence="2">CRAL-TRIO domain-containing protein</fullName>
    </recommendedName>
</protein>
<dbReference type="InterPro" id="IPR001251">
    <property type="entry name" value="CRAL-TRIO_dom"/>
</dbReference>
<dbReference type="Pfam" id="PF00650">
    <property type="entry name" value="CRAL_TRIO"/>
    <property type="match status" value="1"/>
</dbReference>
<dbReference type="PRINTS" id="PR00180">
    <property type="entry name" value="CRETINALDHBP"/>
</dbReference>
<dbReference type="Pfam" id="PF03765">
    <property type="entry name" value="CRAL_TRIO_N"/>
    <property type="match status" value="1"/>
</dbReference>
<dbReference type="PANTHER" id="PTHR45824">
    <property type="entry name" value="GH16843P"/>
    <property type="match status" value="1"/>
</dbReference>
<feature type="region of interest" description="Disordered" evidence="1">
    <location>
        <begin position="339"/>
        <end position="360"/>
    </location>
</feature>
<name>A0AAF0UXQ4_SOLVR</name>
<gene>
    <name evidence="3" type="ORF">MTR67_046346</name>
</gene>
<feature type="domain" description="CRAL-TRIO" evidence="2">
    <location>
        <begin position="80"/>
        <end position="240"/>
    </location>
</feature>
<evidence type="ECO:0000313" key="3">
    <source>
        <dbReference type="EMBL" id="WMV52961.1"/>
    </source>
</evidence>
<dbReference type="SMART" id="SM00516">
    <property type="entry name" value="SEC14"/>
    <property type="match status" value="1"/>
</dbReference>
<sequence>MSSKKSQGVEFSLSSAEQQAKMNEVRKLIGPALNKFPAMCSDASILRFLRARNWHTKRSAKMLKEALIWRLENKPNMIRWDDIAQQAEPGKVYKANYFDKYGRTVLVMKPGIPNPYSVEMQMRYLVYCMENSILDLKSGQEQMVWLIDFEGWNMSSISVKVTRETARILQDCYPERLGLAILYNPPKVFESFWILVKPFLEKRTYKKVKFVYPNDQKVMEDLFDMDKLESCFGGKCTQCFDYVTYSNRMREGDKMMTDFVISGAPLPSDQYLTTLDNGFELSEDGISSTDETTSNLESSDETEDLQMNYNDEIKVDPNASKQIKQSEIPSSILTKKLKEASKTEEGVERDVEMETASKRKGPNRNKREWILILLLPFFRKKGGIRIKSIKRKKFECTA</sequence>
<dbReference type="InterPro" id="IPR052578">
    <property type="entry name" value="PI_Transfer_CRAL-TRIO"/>
</dbReference>
<evidence type="ECO:0000313" key="4">
    <source>
        <dbReference type="Proteomes" id="UP001234989"/>
    </source>
</evidence>